<gene>
    <name evidence="2" type="ORF">G3I43_09875</name>
</gene>
<feature type="transmembrane region" description="Helical" evidence="1">
    <location>
        <begin position="142"/>
        <end position="162"/>
    </location>
</feature>
<feature type="transmembrane region" description="Helical" evidence="1">
    <location>
        <begin position="200"/>
        <end position="219"/>
    </location>
</feature>
<sequence length="356" mass="38353">MTQVIEHTASRAADGTPDPVRGRFNWAVVIGPLAFTVLLLYGLAHAYWAFGGDGFPFGADDANPEYSAFEHVGRDQLAPWTAGGFLGSAVVALLLALPGRRRIPARVLTGASVFSAAAVFCTLADFRILGNLAYVFMLKFGAINWTVINQLFAVVAVGLLVASAIIHQRRTSGACTGCGRTDSGAGWTSPEAAARWGRRAAYTAVVVPLLYASTRWAWALGIPLGISEELWEEGKEDNLWIAGAALATMGALGSLLTLGLVQRWGEIFPRWMVGLRGRRVPLSLAVVPATLVSVLVTIAGVMYIRLHFQGAFDNQKEDWGATVPEMIWPVWGVALAAATLAYYFRRRGVCKRCTRG</sequence>
<comment type="caution">
    <text evidence="2">The sequence shown here is derived from an EMBL/GenBank/DDBJ whole genome shotgun (WGS) entry which is preliminary data.</text>
</comment>
<name>A0A6G3SP97_STRAQ</name>
<feature type="transmembrane region" description="Helical" evidence="1">
    <location>
        <begin position="282"/>
        <end position="306"/>
    </location>
</feature>
<feature type="transmembrane region" description="Helical" evidence="1">
    <location>
        <begin position="326"/>
        <end position="344"/>
    </location>
</feature>
<feature type="transmembrane region" description="Helical" evidence="1">
    <location>
        <begin position="239"/>
        <end position="261"/>
    </location>
</feature>
<dbReference type="RefSeq" id="WP_164257189.1">
    <property type="nucleotide sequence ID" value="NZ_JAAGMK010000263.1"/>
</dbReference>
<evidence type="ECO:0000313" key="2">
    <source>
        <dbReference type="EMBL" id="NEB84485.1"/>
    </source>
</evidence>
<dbReference type="EMBL" id="JAAGMK010000263">
    <property type="protein sequence ID" value="NEB84485.1"/>
    <property type="molecule type" value="Genomic_DNA"/>
</dbReference>
<feature type="transmembrane region" description="Helical" evidence="1">
    <location>
        <begin position="77"/>
        <end position="95"/>
    </location>
</feature>
<organism evidence="2">
    <name type="scientific">Streptomyces anulatus</name>
    <name type="common">Streptomyces chrysomallus</name>
    <dbReference type="NCBI Taxonomy" id="1892"/>
    <lineage>
        <taxon>Bacteria</taxon>
        <taxon>Bacillati</taxon>
        <taxon>Actinomycetota</taxon>
        <taxon>Actinomycetes</taxon>
        <taxon>Kitasatosporales</taxon>
        <taxon>Streptomycetaceae</taxon>
        <taxon>Streptomyces</taxon>
    </lineage>
</organism>
<proteinExistence type="predicted"/>
<evidence type="ECO:0000256" key="1">
    <source>
        <dbReference type="SAM" id="Phobius"/>
    </source>
</evidence>
<keyword evidence="1" id="KW-1133">Transmembrane helix</keyword>
<feature type="transmembrane region" description="Helical" evidence="1">
    <location>
        <begin position="26"/>
        <end position="48"/>
    </location>
</feature>
<keyword evidence="1" id="KW-0472">Membrane</keyword>
<reference evidence="2" key="1">
    <citation type="submission" date="2020-01" db="EMBL/GenBank/DDBJ databases">
        <title>Insect and environment-associated Actinomycetes.</title>
        <authorList>
            <person name="Currrie C."/>
            <person name="Chevrette M."/>
            <person name="Carlson C."/>
            <person name="Stubbendieck R."/>
            <person name="Wendt-Pienkowski E."/>
        </authorList>
    </citation>
    <scope>NUCLEOTIDE SEQUENCE</scope>
    <source>
        <strain evidence="2">SID505</strain>
    </source>
</reference>
<accession>A0A6G3SP97</accession>
<protein>
    <submittedName>
        <fullName evidence="2">Uncharacterized protein</fullName>
    </submittedName>
</protein>
<feature type="transmembrane region" description="Helical" evidence="1">
    <location>
        <begin position="107"/>
        <end position="130"/>
    </location>
</feature>
<dbReference type="AlphaFoldDB" id="A0A6G3SP97"/>
<keyword evidence="1" id="KW-0812">Transmembrane</keyword>